<reference evidence="1" key="1">
    <citation type="submission" date="2023-04" db="EMBL/GenBank/DDBJ databases">
        <title>A chromosome-level genome assembly of the parasitoid wasp Eretmocerus hayati.</title>
        <authorList>
            <person name="Zhong Y."/>
            <person name="Liu S."/>
            <person name="Liu Y."/>
        </authorList>
    </citation>
    <scope>NUCLEOTIDE SEQUENCE</scope>
    <source>
        <strain evidence="1">ZJU_SS_LIU_2023</strain>
    </source>
</reference>
<organism evidence="1 2">
    <name type="scientific">Eretmocerus hayati</name>
    <dbReference type="NCBI Taxonomy" id="131215"/>
    <lineage>
        <taxon>Eukaryota</taxon>
        <taxon>Metazoa</taxon>
        <taxon>Ecdysozoa</taxon>
        <taxon>Arthropoda</taxon>
        <taxon>Hexapoda</taxon>
        <taxon>Insecta</taxon>
        <taxon>Pterygota</taxon>
        <taxon>Neoptera</taxon>
        <taxon>Endopterygota</taxon>
        <taxon>Hymenoptera</taxon>
        <taxon>Apocrita</taxon>
        <taxon>Proctotrupomorpha</taxon>
        <taxon>Chalcidoidea</taxon>
        <taxon>Aphelinidae</taxon>
        <taxon>Aphelininae</taxon>
        <taxon>Eretmocerus</taxon>
    </lineage>
</organism>
<proteinExistence type="predicted"/>
<evidence type="ECO:0000313" key="1">
    <source>
        <dbReference type="EMBL" id="KAJ8668562.1"/>
    </source>
</evidence>
<dbReference type="Proteomes" id="UP001239111">
    <property type="component" value="Chromosome 4"/>
</dbReference>
<accession>A0ACC2NE54</accession>
<dbReference type="EMBL" id="CM056744">
    <property type="protein sequence ID" value="KAJ8668562.1"/>
    <property type="molecule type" value="Genomic_DNA"/>
</dbReference>
<evidence type="ECO:0000313" key="2">
    <source>
        <dbReference type="Proteomes" id="UP001239111"/>
    </source>
</evidence>
<gene>
    <name evidence="1" type="ORF">QAD02_010225</name>
</gene>
<sequence length="898" mass="102535">MEKKHLIEVLLSYQHKNDRNTDELSHLHVACMINRVDVIRKLIMSDDGECINLAVSVHSIIWPGYTPLHFAVHFDCAESVQYLLRCGADITIQDPRGLTPLHLADLHRNETLIDLLLEAHEYVLKNPVSLQGTSHFHIACTRDNISVVKHFLKSGVDINLTGRISSTWGNAKPIHFAMYYGCSKVMKFFLEVGVRLHHFSQFRNLLNHIIMEKNDNVSDAFISAERRTFIPSQKYPTEMTVLHSAWSVFESIRSLESSLDNSVDFNALNASGSTPLHVAAMHKSSYFFNQFLLDRGSDVSIKDLKGDTPIHIAFKYGSRETFDLISSKLANQIENLTNEEGLSIFHMLCTTKRLDAIENFLQDGVDINTQVKSDSMRWAGFAAIHFACLFQQKEVVALLLMYGADVSVENGINLRPSDMLINNLDLYKVYKQHEAFKCLVKIFISFPDKFSNRKISPLHAVCVNEIKDLEDMRQCLMSNQGEINNTIQLPESRVYHKCTPLHLAMVFRNFTQAKLLLENGANPFAVNDEGKTPLEFMRCYQIYSGKELSEAESLLTLGQPISSLSHIRIACSFGKINAIKCMLSNITNEDLKLSFVNQIDEQRRTLLHLVLESRSSSSDIAEVVSLLLENGANVKARDFELKTPLHYAYQNDHMDVAKLLINHGADINAQNIYGETPLHIVCWATSEGETEEQILCLLENGADINLMNEWAQTCMAFLNPTEADDDGYENSYAKMIIVHFLKHVKKLEVIGRHINVKNLEDYSELSNVLYDDEIYFEEDFIRKCREELQTMENVIIYHSITLRDILYKTFDTMTICENPRLRNIIESDDFTERYPIYGYLIKLEIKYGRSRRSLVNECANSLMSLLGITIPHVCAEAILRYLSDEDLEIIKSPEKNEV</sequence>
<comment type="caution">
    <text evidence="1">The sequence shown here is derived from an EMBL/GenBank/DDBJ whole genome shotgun (WGS) entry which is preliminary data.</text>
</comment>
<name>A0ACC2NE54_9HYME</name>
<protein>
    <submittedName>
        <fullName evidence="1">Uncharacterized protein</fullName>
    </submittedName>
</protein>
<keyword evidence="2" id="KW-1185">Reference proteome</keyword>